<reference evidence="1" key="2">
    <citation type="journal article" date="2022" name="BMC Genomics">
        <title>Comparative genome analysis of mycobacteria focusing on tRNA and non-coding RNA.</title>
        <authorList>
            <person name="Behra P.R.K."/>
            <person name="Pettersson B.M.F."/>
            <person name="Ramesh M."/>
            <person name="Das S."/>
            <person name="Dasgupta S."/>
            <person name="Kirsebom L.A."/>
        </authorList>
    </citation>
    <scope>NUCLEOTIDE SEQUENCE</scope>
    <source>
        <strain evidence="1">DSM 44838</strain>
    </source>
</reference>
<comment type="caution">
    <text evidence="1">The sequence shown here is derived from an EMBL/GenBank/DDBJ whole genome shotgun (WGS) entry which is preliminary data.</text>
</comment>
<name>A0A9X2Z647_9MYCO</name>
<dbReference type="AlphaFoldDB" id="A0A9X2Z647"/>
<sequence>MTALQDWLSFRPADQNAIVDMVFRPLRAVLNVSESEARTDIKLITPGVERC</sequence>
<gene>
    <name evidence="1" type="ORF">H7K45_20425</name>
</gene>
<dbReference type="Proteomes" id="UP001141629">
    <property type="component" value="Unassembled WGS sequence"/>
</dbReference>
<dbReference type="RefSeq" id="WP_263997812.1">
    <property type="nucleotide sequence ID" value="NZ_JACKVK010000011.1"/>
</dbReference>
<keyword evidence="2" id="KW-1185">Reference proteome</keyword>
<reference evidence="1" key="1">
    <citation type="submission" date="2020-07" db="EMBL/GenBank/DDBJ databases">
        <authorList>
            <person name="Pettersson B.M.F."/>
            <person name="Behra P.R.K."/>
            <person name="Ramesh M."/>
            <person name="Das S."/>
            <person name="Dasgupta S."/>
            <person name="Kirsebom L.A."/>
        </authorList>
    </citation>
    <scope>NUCLEOTIDE SEQUENCE</scope>
    <source>
        <strain evidence="1">DSM 44838</strain>
    </source>
</reference>
<dbReference type="EMBL" id="JACKVK010000011">
    <property type="protein sequence ID" value="MCV7422921.1"/>
    <property type="molecule type" value="Genomic_DNA"/>
</dbReference>
<protein>
    <submittedName>
        <fullName evidence="1">Uncharacterized protein</fullName>
    </submittedName>
</protein>
<evidence type="ECO:0000313" key="1">
    <source>
        <dbReference type="EMBL" id="MCV7422921.1"/>
    </source>
</evidence>
<accession>A0A9X2Z647</accession>
<proteinExistence type="predicted"/>
<organism evidence="1 2">
    <name type="scientific">Mycobacterium yunnanensis</name>
    <dbReference type="NCBI Taxonomy" id="368477"/>
    <lineage>
        <taxon>Bacteria</taxon>
        <taxon>Bacillati</taxon>
        <taxon>Actinomycetota</taxon>
        <taxon>Actinomycetes</taxon>
        <taxon>Mycobacteriales</taxon>
        <taxon>Mycobacteriaceae</taxon>
        <taxon>Mycobacterium</taxon>
    </lineage>
</organism>
<evidence type="ECO:0000313" key="2">
    <source>
        <dbReference type="Proteomes" id="UP001141629"/>
    </source>
</evidence>